<accession>A0A077ZKX4</accession>
<organism evidence="9 10">
    <name type="scientific">Trichuris trichiura</name>
    <name type="common">Whipworm</name>
    <name type="synonym">Trichocephalus trichiurus</name>
    <dbReference type="NCBI Taxonomy" id="36087"/>
    <lineage>
        <taxon>Eukaryota</taxon>
        <taxon>Metazoa</taxon>
        <taxon>Ecdysozoa</taxon>
        <taxon>Nematoda</taxon>
        <taxon>Enoplea</taxon>
        <taxon>Dorylaimia</taxon>
        <taxon>Trichinellida</taxon>
        <taxon>Trichuridae</taxon>
        <taxon>Trichuris</taxon>
    </lineage>
</organism>
<dbReference type="GO" id="GO:0005739">
    <property type="term" value="C:mitochondrion"/>
    <property type="evidence" value="ECO:0007669"/>
    <property type="project" value="TreeGrafter"/>
</dbReference>
<dbReference type="UniPathway" id="UPA00849">
    <property type="reaction ID" value="UER00819"/>
</dbReference>
<evidence type="ECO:0000313" key="10">
    <source>
        <dbReference type="Proteomes" id="UP000030665"/>
    </source>
</evidence>
<dbReference type="InterPro" id="IPR038418">
    <property type="entry name" value="6-PTP_synth/QueD_sf"/>
</dbReference>
<evidence type="ECO:0000256" key="8">
    <source>
        <dbReference type="ARBA" id="ARBA00023239"/>
    </source>
</evidence>
<dbReference type="GO" id="GO:0046872">
    <property type="term" value="F:metal ion binding"/>
    <property type="evidence" value="ECO:0007669"/>
    <property type="project" value="UniProtKB-KW"/>
</dbReference>
<evidence type="ECO:0000256" key="6">
    <source>
        <dbReference type="ARBA" id="ARBA00022833"/>
    </source>
</evidence>
<comment type="cofactor">
    <cofactor evidence="1">
        <name>Zn(2+)</name>
        <dbReference type="ChEBI" id="CHEBI:29105"/>
    </cofactor>
</comment>
<comment type="similarity">
    <text evidence="3">Belongs to the PTPS family.</text>
</comment>
<evidence type="ECO:0000256" key="2">
    <source>
        <dbReference type="ARBA" id="ARBA00005126"/>
    </source>
</evidence>
<evidence type="ECO:0000256" key="4">
    <source>
        <dbReference type="ARBA" id="ARBA00013100"/>
    </source>
</evidence>
<reference evidence="9" key="2">
    <citation type="submission" date="2014-03" db="EMBL/GenBank/DDBJ databases">
        <title>The whipworm genome and dual-species transcriptomics of an intimate host-pathogen interaction.</title>
        <authorList>
            <person name="Foth B.J."/>
            <person name="Tsai I.J."/>
            <person name="Reid A.J."/>
            <person name="Bancroft A.J."/>
            <person name="Nichol S."/>
            <person name="Tracey A."/>
            <person name="Holroyd N."/>
            <person name="Cotton J.A."/>
            <person name="Stanley E.J."/>
            <person name="Zarowiecki M."/>
            <person name="Liu J.Z."/>
            <person name="Huckvale T."/>
            <person name="Cooper P.J."/>
            <person name="Grencis R.K."/>
            <person name="Berriman M."/>
        </authorList>
    </citation>
    <scope>NUCLEOTIDE SEQUENCE [LARGE SCALE GENOMIC DNA]</scope>
</reference>
<name>A0A077ZKX4_TRITR</name>
<keyword evidence="5" id="KW-0479">Metal-binding</keyword>
<protein>
    <recommendedName>
        <fullName evidence="4">6-pyruvoyltetrahydropterin synthase</fullName>
        <ecNumber evidence="4">4.2.3.12</ecNumber>
    </recommendedName>
</protein>
<dbReference type="EMBL" id="HG807676">
    <property type="protein sequence ID" value="CDW61001.1"/>
    <property type="molecule type" value="Genomic_DNA"/>
</dbReference>
<comment type="pathway">
    <text evidence="2">Cofactor biosynthesis; tetrahydrobiopterin biosynthesis; tetrahydrobiopterin from 7,8-dihydroneopterin triphosphate: step 1/3.</text>
</comment>
<keyword evidence="7" id="KW-0783">Tetrahydrobiopterin biosynthesis</keyword>
<evidence type="ECO:0000256" key="5">
    <source>
        <dbReference type="ARBA" id="ARBA00022723"/>
    </source>
</evidence>
<evidence type="ECO:0000256" key="1">
    <source>
        <dbReference type="ARBA" id="ARBA00001947"/>
    </source>
</evidence>
<dbReference type="PANTHER" id="PTHR12589:SF7">
    <property type="entry name" value="6-PYRUVOYL TETRAHYDROBIOPTERIN SYNTHASE"/>
    <property type="match status" value="1"/>
</dbReference>
<dbReference type="InterPro" id="IPR007115">
    <property type="entry name" value="6-PTP_synth/QueD"/>
</dbReference>
<dbReference type="STRING" id="36087.A0A077ZKX4"/>
<dbReference type="GO" id="GO:0003874">
    <property type="term" value="F:6-pyruvoyltetrahydropterin synthase activity"/>
    <property type="evidence" value="ECO:0007669"/>
    <property type="project" value="UniProtKB-EC"/>
</dbReference>
<dbReference type="Proteomes" id="UP000030665">
    <property type="component" value="Unassembled WGS sequence"/>
</dbReference>
<dbReference type="Gene3D" id="3.30.479.10">
    <property type="entry name" value="6-pyruvoyl tetrahydropterin synthase/QueD"/>
    <property type="match status" value="1"/>
</dbReference>
<dbReference type="SUPFAM" id="SSF55620">
    <property type="entry name" value="Tetrahydrobiopterin biosynthesis enzymes-like"/>
    <property type="match status" value="1"/>
</dbReference>
<keyword evidence="10" id="KW-1185">Reference proteome</keyword>
<evidence type="ECO:0000256" key="7">
    <source>
        <dbReference type="ARBA" id="ARBA00023007"/>
    </source>
</evidence>
<keyword evidence="8" id="KW-0456">Lyase</keyword>
<sequence length="102" mass="11769">MPHDNLLSVEENAATFSRCSNPNGHWHNYKGMQLNTVIAPLDHKCLDLDVEFFKTHSITTENFTVYIWNQLIECMPKPDILYEVTVHETETNSVTYRGEVNA</sequence>
<evidence type="ECO:0000313" key="9">
    <source>
        <dbReference type="EMBL" id="CDW61001.1"/>
    </source>
</evidence>
<dbReference type="Pfam" id="PF01242">
    <property type="entry name" value="PTPS"/>
    <property type="match status" value="1"/>
</dbReference>
<evidence type="ECO:0000256" key="3">
    <source>
        <dbReference type="ARBA" id="ARBA00009164"/>
    </source>
</evidence>
<dbReference type="OrthoDB" id="14045at2759"/>
<gene>
    <name evidence="9" type="ORF">TTRE_0000941101</name>
</gene>
<proteinExistence type="inferred from homology"/>
<dbReference type="AlphaFoldDB" id="A0A077ZKX4"/>
<dbReference type="PANTHER" id="PTHR12589">
    <property type="entry name" value="PYRUVOYL TETRAHYDROBIOPTERIN SYNTHASE"/>
    <property type="match status" value="1"/>
</dbReference>
<dbReference type="EC" id="4.2.3.12" evidence="4"/>
<reference evidence="9" key="1">
    <citation type="submission" date="2014-01" db="EMBL/GenBank/DDBJ databases">
        <authorList>
            <person name="Aslett M."/>
        </authorList>
    </citation>
    <scope>NUCLEOTIDE SEQUENCE</scope>
</reference>
<keyword evidence="6" id="KW-0862">Zinc</keyword>
<dbReference type="GO" id="GO:0006729">
    <property type="term" value="P:tetrahydrobiopterin biosynthetic process"/>
    <property type="evidence" value="ECO:0007669"/>
    <property type="project" value="UniProtKB-UniPathway"/>
</dbReference>